<accession>A0A1W2GCD3</accession>
<dbReference type="STRING" id="692418.SAMN04488029_1955"/>
<evidence type="ECO:0000313" key="1">
    <source>
        <dbReference type="EMBL" id="SMD34330.1"/>
    </source>
</evidence>
<dbReference type="OrthoDB" id="9792756at2"/>
<protein>
    <submittedName>
        <fullName evidence="1">YhcH/YjgK/YiaL family protein</fullName>
    </submittedName>
</protein>
<name>A0A1W2GCD3_REIFA</name>
<dbReference type="Gene3D" id="2.60.120.370">
    <property type="entry name" value="YhcH/YjgK/YiaL"/>
    <property type="match status" value="1"/>
</dbReference>
<sequence length="166" mass="19461">MAIIGNLYSIEELLKDKELTIVFSYLREAAKIGSEIHQRIFSLPIGSFERVQLTEDIFALEQVYNTKNRDECFIESHLKYIDFQLQLSGEEQMETIDKNFLTVKNKYDKDKDLIIYEANDDMSKIVMKQNSLSIYFPEDAHMGLPRYNGIESLIYKTVVKLPIEQY</sequence>
<gene>
    <name evidence="1" type="ORF">SAMN04488029_1955</name>
</gene>
<dbReference type="GO" id="GO:0005829">
    <property type="term" value="C:cytosol"/>
    <property type="evidence" value="ECO:0007669"/>
    <property type="project" value="TreeGrafter"/>
</dbReference>
<dbReference type="SUPFAM" id="SSF51197">
    <property type="entry name" value="Clavaminate synthase-like"/>
    <property type="match status" value="1"/>
</dbReference>
<dbReference type="InterPro" id="IPR037012">
    <property type="entry name" value="NanQ/TabA/YiaL_sf"/>
</dbReference>
<dbReference type="RefSeq" id="WP_084372639.1">
    <property type="nucleotide sequence ID" value="NZ_FWYF01000002.1"/>
</dbReference>
<keyword evidence="2" id="KW-1185">Reference proteome</keyword>
<dbReference type="PANTHER" id="PTHR34986">
    <property type="entry name" value="EVOLVED BETA-GALACTOSIDASE SUBUNIT BETA"/>
    <property type="match status" value="1"/>
</dbReference>
<dbReference type="Pfam" id="PF04074">
    <property type="entry name" value="DUF386"/>
    <property type="match status" value="1"/>
</dbReference>
<dbReference type="Proteomes" id="UP000192472">
    <property type="component" value="Unassembled WGS sequence"/>
</dbReference>
<reference evidence="1 2" key="1">
    <citation type="submission" date="2017-04" db="EMBL/GenBank/DDBJ databases">
        <authorList>
            <person name="Afonso C.L."/>
            <person name="Miller P.J."/>
            <person name="Scott M.A."/>
            <person name="Spackman E."/>
            <person name="Goraichik I."/>
            <person name="Dimitrov K.M."/>
            <person name="Suarez D.L."/>
            <person name="Swayne D.E."/>
        </authorList>
    </citation>
    <scope>NUCLEOTIDE SEQUENCE [LARGE SCALE GENOMIC DNA]</scope>
    <source>
        <strain evidence="1 2">DSM 26133</strain>
    </source>
</reference>
<organism evidence="1 2">
    <name type="scientific">Reichenbachiella faecimaris</name>
    <dbReference type="NCBI Taxonomy" id="692418"/>
    <lineage>
        <taxon>Bacteria</taxon>
        <taxon>Pseudomonadati</taxon>
        <taxon>Bacteroidota</taxon>
        <taxon>Cytophagia</taxon>
        <taxon>Cytophagales</taxon>
        <taxon>Reichenbachiellaceae</taxon>
        <taxon>Reichenbachiella</taxon>
    </lineage>
</organism>
<dbReference type="InterPro" id="IPR004375">
    <property type="entry name" value="NanQ/TabA/YiaL"/>
</dbReference>
<dbReference type="EMBL" id="FWYF01000002">
    <property type="protein sequence ID" value="SMD34330.1"/>
    <property type="molecule type" value="Genomic_DNA"/>
</dbReference>
<proteinExistence type="predicted"/>
<dbReference type="PANTHER" id="PTHR34986:SF1">
    <property type="entry name" value="PROTEIN YIAL"/>
    <property type="match status" value="1"/>
</dbReference>
<dbReference type="NCBIfam" id="TIGR00022">
    <property type="entry name" value="YhcH/YjgK/YiaL family protein"/>
    <property type="match status" value="1"/>
</dbReference>
<dbReference type="AlphaFoldDB" id="A0A1W2GCD3"/>
<evidence type="ECO:0000313" key="2">
    <source>
        <dbReference type="Proteomes" id="UP000192472"/>
    </source>
</evidence>